<feature type="compositionally biased region" description="Basic and acidic residues" evidence="1">
    <location>
        <begin position="8"/>
        <end position="20"/>
    </location>
</feature>
<sequence length="213" mass="23758">MHNTSTSRSEDSGKSSETREPSSIMILDVSRRSSQHSFIKTYGLLVEWEKKRPTLPFGGIFLDHITLTPGEPTPAIAYPPQINRLPKCILTILSLISLGTAKIHHLIEAELAAKVNPIFAWRERSSVRDLGKLQESIRLLQTYKKKGQVWVVDIEGNAPIGGVAAITFQFAIENPFTGARYSAYLRYGTLKAAEIEKTVCKEWADGLGFDVMR</sequence>
<proteinExistence type="predicted"/>
<comment type="caution">
    <text evidence="2">The sequence shown here is derived from an EMBL/GenBank/DDBJ whole genome shotgun (WGS) entry which is preliminary data.</text>
</comment>
<dbReference type="Proteomes" id="UP001521785">
    <property type="component" value="Unassembled WGS sequence"/>
</dbReference>
<dbReference type="EMBL" id="JAKJXO020000006">
    <property type="protein sequence ID" value="KAL1603870.1"/>
    <property type="molecule type" value="Genomic_DNA"/>
</dbReference>
<reference evidence="2 3" key="1">
    <citation type="submission" date="2024-02" db="EMBL/GenBank/DDBJ databases">
        <title>De novo assembly and annotation of 12 fungi associated with fruit tree decline syndrome in Ontario, Canada.</title>
        <authorList>
            <person name="Sulman M."/>
            <person name="Ellouze W."/>
            <person name="Ilyukhin E."/>
        </authorList>
    </citation>
    <scope>NUCLEOTIDE SEQUENCE [LARGE SCALE GENOMIC DNA]</scope>
    <source>
        <strain evidence="2 3">M42-189</strain>
    </source>
</reference>
<accession>A0ABR3RHG3</accession>
<evidence type="ECO:0000313" key="3">
    <source>
        <dbReference type="Proteomes" id="UP001521785"/>
    </source>
</evidence>
<organism evidence="2 3">
    <name type="scientific">Paraconiothyrium brasiliense</name>
    <dbReference type="NCBI Taxonomy" id="300254"/>
    <lineage>
        <taxon>Eukaryota</taxon>
        <taxon>Fungi</taxon>
        <taxon>Dikarya</taxon>
        <taxon>Ascomycota</taxon>
        <taxon>Pezizomycotina</taxon>
        <taxon>Dothideomycetes</taxon>
        <taxon>Pleosporomycetidae</taxon>
        <taxon>Pleosporales</taxon>
        <taxon>Massarineae</taxon>
        <taxon>Didymosphaeriaceae</taxon>
        <taxon>Paraconiothyrium</taxon>
    </lineage>
</organism>
<name>A0ABR3RHG3_9PLEO</name>
<protein>
    <submittedName>
        <fullName evidence="2">Uncharacterized protein</fullName>
    </submittedName>
</protein>
<keyword evidence="3" id="KW-1185">Reference proteome</keyword>
<gene>
    <name evidence="2" type="ORF">SLS60_005462</name>
</gene>
<evidence type="ECO:0000313" key="2">
    <source>
        <dbReference type="EMBL" id="KAL1603870.1"/>
    </source>
</evidence>
<evidence type="ECO:0000256" key="1">
    <source>
        <dbReference type="SAM" id="MobiDB-lite"/>
    </source>
</evidence>
<feature type="region of interest" description="Disordered" evidence="1">
    <location>
        <begin position="1"/>
        <end position="23"/>
    </location>
</feature>